<evidence type="ECO:0000256" key="1">
    <source>
        <dbReference type="ARBA" id="ARBA00022729"/>
    </source>
</evidence>
<protein>
    <submittedName>
        <fullName evidence="4">T9SS type A sorting domain-containing protein</fullName>
    </submittedName>
</protein>
<dbReference type="InterPro" id="IPR013783">
    <property type="entry name" value="Ig-like_fold"/>
</dbReference>
<evidence type="ECO:0000256" key="2">
    <source>
        <dbReference type="SAM" id="SignalP"/>
    </source>
</evidence>
<dbReference type="Proteomes" id="UP000321168">
    <property type="component" value="Unassembled WGS sequence"/>
</dbReference>
<gene>
    <name evidence="4" type="ORF">FRX97_09820</name>
</gene>
<dbReference type="RefSeq" id="WP_147015042.1">
    <property type="nucleotide sequence ID" value="NZ_VORB01000009.1"/>
</dbReference>
<evidence type="ECO:0000313" key="5">
    <source>
        <dbReference type="Proteomes" id="UP000321168"/>
    </source>
</evidence>
<dbReference type="Gene3D" id="2.60.40.10">
    <property type="entry name" value="Immunoglobulins"/>
    <property type="match status" value="1"/>
</dbReference>
<dbReference type="Pfam" id="PF20009">
    <property type="entry name" value="GEVED"/>
    <property type="match status" value="2"/>
</dbReference>
<proteinExistence type="predicted"/>
<dbReference type="NCBIfam" id="TIGR04183">
    <property type="entry name" value="Por_Secre_tail"/>
    <property type="match status" value="1"/>
</dbReference>
<dbReference type="InterPro" id="IPR026444">
    <property type="entry name" value="Secre_tail"/>
</dbReference>
<comment type="caution">
    <text evidence="4">The sequence shown here is derived from an EMBL/GenBank/DDBJ whole genome shotgun (WGS) entry which is preliminary data.</text>
</comment>
<evidence type="ECO:0000313" key="4">
    <source>
        <dbReference type="EMBL" id="TXC76904.1"/>
    </source>
</evidence>
<reference evidence="4 5" key="1">
    <citation type="submission" date="2019-08" db="EMBL/GenBank/DDBJ databases">
        <title>Genome of Luteibaculum oceani JCM 18817.</title>
        <authorList>
            <person name="Bowman J.P."/>
        </authorList>
    </citation>
    <scope>NUCLEOTIDE SEQUENCE [LARGE SCALE GENOMIC DNA]</scope>
    <source>
        <strain evidence="4 5">JCM 18817</strain>
    </source>
</reference>
<keyword evidence="1 2" id="KW-0732">Signal</keyword>
<feature type="domain" description="GEVED" evidence="3">
    <location>
        <begin position="315"/>
        <end position="393"/>
    </location>
</feature>
<name>A0A5C6UW79_9FLAO</name>
<dbReference type="EMBL" id="VORB01000009">
    <property type="protein sequence ID" value="TXC76904.1"/>
    <property type="molecule type" value="Genomic_DNA"/>
</dbReference>
<dbReference type="InterPro" id="IPR045474">
    <property type="entry name" value="GEVED"/>
</dbReference>
<feature type="chain" id="PRO_5023108986" evidence="2">
    <location>
        <begin position="21"/>
        <end position="1149"/>
    </location>
</feature>
<dbReference type="AlphaFoldDB" id="A0A5C6UW79"/>
<sequence length="1149" mass="127828">MRLKLLVALTFSLITFGVFAQSNPYCIPYSHCQQTYQRDVWGDSQLSIVDIEFDTQFSNPSAYNKDVCINNGYQDFSQVKKGVVEQNREYDLIVYAEPYSHQYSSTLYMCQVWCDWDMDKEFEDSEMTIIPGDQVGAFSTFHVFFQGKIAVPTTANIGETRMRIRVFQQNRLPEPVLGSNRFLDSTPDTIVGPCDTTYTGETEDYGLLVYSEAPPATEYCKASGPKDCRGSRLDLDGGSLPTKYEWHYIDTVKIDGENGSGITNVTDLPECRNTQSYGDYTKKYKYPPTWIPGNEYEVYVTRADSFSDELPISCGLWIDWNNDFDFEDPDESYMDFKTYQVDSHTRWHRFMITAPLSATDGRKRLRIRTTVAQSTPRACGDKFNNGEVEDYEIFVSAAGEKATFLACIPDSSVLPKNDTFNLCQKDLMFRWAADTSADPASGYYLSFGTNNPPDNILDKFDVGPNLGYNFPDELDHNTLYYWTVTPYNQNGEVNEPCTVYKFRTGFQPDPTPTIEGLDVVNDTAILCPDFATTLKANVDGGNGVLRYEWFGDGQFVKGGGGNTDSLVYEASFSAAGDYTVRVVDDNGCYGEDDVHVITKTPAAAGTLQGLQQVCKYSDLTVSVTGSLGKLQWQKYDAHRKVWNNIPGETGTSITFTNIRWPETYRVYADLEGCGDTLAAFDVKSYPIPPAPRITSNIGKFLCDGFVATLSSNYTGPGGNVWNTKDTANSISTPNHGKYTVYYFNGNGCNSDTAEFQLIDYPDPVKPVITTADKFGFCLGDSIVISADAGNDDFYWNGNTGNRNTDLTVNAYSPLKYWATSINPGGCKSTSDTVNIEVYSLPEKKFIESSTGQFNFCAGASINLIVPGNYTTFWQDNPQNNSKIFNVNTAGLYFARLTNNKGCINYTDTVAVGINPVPIAPQIKLLNAKEFYCYYQTPTIYLVNNDHSVTWNHDNTLHSDTVVVNKSGKYGAVVRNQFGCAASTAEIEVNIMDTMIIPTVELKGDSLIIDVPAGYNIQWYLDGLPIALANDYFFVPEVDGDYAVRVIDEFGCLSFSSGYSFKYGQTTGITENQSINLEVVPNPVQSGGLVKVETSEEIEQLQIFDQSGKMITAGSGKRLTTSNLAAGSYILRIDFRNKALEPMHRIIIVK</sequence>
<accession>A0A5C6UW79</accession>
<feature type="domain" description="GEVED" evidence="3">
    <location>
        <begin position="111"/>
        <end position="206"/>
    </location>
</feature>
<feature type="signal peptide" evidence="2">
    <location>
        <begin position="1"/>
        <end position="20"/>
    </location>
</feature>
<organism evidence="4 5">
    <name type="scientific">Luteibaculum oceani</name>
    <dbReference type="NCBI Taxonomy" id="1294296"/>
    <lineage>
        <taxon>Bacteria</taxon>
        <taxon>Pseudomonadati</taxon>
        <taxon>Bacteroidota</taxon>
        <taxon>Flavobacteriia</taxon>
        <taxon>Flavobacteriales</taxon>
        <taxon>Luteibaculaceae</taxon>
        <taxon>Luteibaculum</taxon>
    </lineage>
</organism>
<dbReference type="OrthoDB" id="9808753at2"/>
<keyword evidence="5" id="KW-1185">Reference proteome</keyword>
<evidence type="ECO:0000259" key="3">
    <source>
        <dbReference type="Pfam" id="PF20009"/>
    </source>
</evidence>